<name>A0A521FAB1_9RHOB</name>
<protein>
    <submittedName>
        <fullName evidence="2">Proline racemase</fullName>
    </submittedName>
</protein>
<dbReference type="Gene3D" id="3.10.310.10">
    <property type="entry name" value="Diaminopimelate Epimerase, Chain A, domain 1"/>
    <property type="match status" value="1"/>
</dbReference>
<comment type="similarity">
    <text evidence="1">Belongs to the proline racemase family.</text>
</comment>
<dbReference type="EMBL" id="FXTK01000019">
    <property type="protein sequence ID" value="SMO92984.1"/>
    <property type="molecule type" value="Genomic_DNA"/>
</dbReference>
<keyword evidence="3" id="KW-1185">Reference proteome</keyword>
<dbReference type="AlphaFoldDB" id="A0A521FAB1"/>
<organism evidence="2 3">
    <name type="scientific">Paracoccus laeviglucosivorans</name>
    <dbReference type="NCBI Taxonomy" id="1197861"/>
    <lineage>
        <taxon>Bacteria</taxon>
        <taxon>Pseudomonadati</taxon>
        <taxon>Pseudomonadota</taxon>
        <taxon>Alphaproteobacteria</taxon>
        <taxon>Rhodobacterales</taxon>
        <taxon>Paracoccaceae</taxon>
        <taxon>Paracoccus</taxon>
    </lineage>
</organism>
<dbReference type="Proteomes" id="UP000319014">
    <property type="component" value="Unassembled WGS sequence"/>
</dbReference>
<evidence type="ECO:0000256" key="1">
    <source>
        <dbReference type="ARBA" id="ARBA00007529"/>
    </source>
</evidence>
<accession>A0A521FAB1</accession>
<dbReference type="InterPro" id="IPR008794">
    <property type="entry name" value="Pro_racemase_fam"/>
</dbReference>
<sequence length="93" mass="10325">MKARATAAMGRRACSRRTADFCVPTPETKSGHARFWINATVSLRVVETAEAGGTPAIMLEVSGWAWLTGISYYGVDPEDPFPERYRLPDTWFA</sequence>
<dbReference type="Pfam" id="PF05544">
    <property type="entry name" value="Pro_racemase"/>
    <property type="match status" value="1"/>
</dbReference>
<proteinExistence type="inferred from homology"/>
<dbReference type="SUPFAM" id="SSF54506">
    <property type="entry name" value="Diaminopimelate epimerase-like"/>
    <property type="match status" value="1"/>
</dbReference>
<evidence type="ECO:0000313" key="3">
    <source>
        <dbReference type="Proteomes" id="UP000319014"/>
    </source>
</evidence>
<evidence type="ECO:0000313" key="2">
    <source>
        <dbReference type="EMBL" id="SMO92984.1"/>
    </source>
</evidence>
<gene>
    <name evidence="2" type="ORF">SAMN06265221_11938</name>
</gene>
<reference evidence="2 3" key="1">
    <citation type="submission" date="2017-05" db="EMBL/GenBank/DDBJ databases">
        <authorList>
            <person name="Varghese N."/>
            <person name="Submissions S."/>
        </authorList>
    </citation>
    <scope>NUCLEOTIDE SEQUENCE [LARGE SCALE GENOMIC DNA]</scope>
    <source>
        <strain evidence="2 3">DSM 100094</strain>
    </source>
</reference>